<keyword evidence="5 6" id="KW-0472">Membrane</keyword>
<feature type="transmembrane region" description="Helical" evidence="6">
    <location>
        <begin position="223"/>
        <end position="245"/>
    </location>
</feature>
<feature type="transmembrane region" description="Helical" evidence="6">
    <location>
        <begin position="181"/>
        <end position="203"/>
    </location>
</feature>
<organism evidence="8">
    <name type="scientific">freshwater metagenome</name>
    <dbReference type="NCBI Taxonomy" id="449393"/>
    <lineage>
        <taxon>unclassified sequences</taxon>
        <taxon>metagenomes</taxon>
        <taxon>ecological metagenomes</taxon>
    </lineage>
</organism>
<keyword evidence="4 6" id="KW-1133">Transmembrane helix</keyword>
<proteinExistence type="predicted"/>
<dbReference type="InterPro" id="IPR019108">
    <property type="entry name" value="Caa3_assmbl_CtaG-rel"/>
</dbReference>
<dbReference type="EMBL" id="CAFBLT010000002">
    <property type="protein sequence ID" value="CAB4882085.1"/>
    <property type="molecule type" value="Genomic_DNA"/>
</dbReference>
<evidence type="ECO:0000256" key="1">
    <source>
        <dbReference type="ARBA" id="ARBA00004651"/>
    </source>
</evidence>
<reference evidence="8" key="1">
    <citation type="submission" date="2020-05" db="EMBL/GenBank/DDBJ databases">
        <authorList>
            <person name="Chiriac C."/>
            <person name="Salcher M."/>
            <person name="Ghai R."/>
            <person name="Kavagutti S V."/>
        </authorList>
    </citation>
    <scope>NUCLEOTIDE SEQUENCE</scope>
</reference>
<sequence length="286" mass="31675">MSFSWADPTFHPVSFVLVLGLFAWYHETTSRSASSATRGQKRCFVLGLLALLLATTWPIVDLAHSVSLLVLVFQREILVLAAAPLLLIGLPKMVMARLTRPPIIDAVVTRIITPIRALVATTLLLGLTGLPFAVTWASESHFADAVMILLTLLAGFILWLPVVDRVPGVTPLGPLGKGAYLFAQSLAPTFLSFAWIFALRPLYPSLQHQQHVLGLTPLGDQQLSGYLAKLGTFGVLWIVAFIFFFKAPDEEPEENTKPLHWIDVERSLERAERREKRGYDERTLPG</sequence>
<keyword evidence="3 6" id="KW-0812">Transmembrane</keyword>
<evidence type="ECO:0000256" key="5">
    <source>
        <dbReference type="ARBA" id="ARBA00023136"/>
    </source>
</evidence>
<keyword evidence="2" id="KW-1003">Cell membrane</keyword>
<dbReference type="Pfam" id="PF09678">
    <property type="entry name" value="Caa3_CtaG"/>
    <property type="match status" value="1"/>
</dbReference>
<evidence type="ECO:0000313" key="8">
    <source>
        <dbReference type="EMBL" id="CAB5011145.1"/>
    </source>
</evidence>
<gene>
    <name evidence="7" type="ORF">UFOPK3427_01592</name>
    <name evidence="8" type="ORF">UFOPK4112_00318</name>
</gene>
<dbReference type="AlphaFoldDB" id="A0A6J7Q2B6"/>
<comment type="subcellular location">
    <subcellularLocation>
        <location evidence="1">Cell membrane</location>
        <topology evidence="1">Multi-pass membrane protein</topology>
    </subcellularLocation>
</comment>
<feature type="transmembrane region" description="Helical" evidence="6">
    <location>
        <begin position="12"/>
        <end position="30"/>
    </location>
</feature>
<evidence type="ECO:0000313" key="7">
    <source>
        <dbReference type="EMBL" id="CAB4882085.1"/>
    </source>
</evidence>
<dbReference type="EMBL" id="CAFBPM010000002">
    <property type="protein sequence ID" value="CAB5011145.1"/>
    <property type="molecule type" value="Genomic_DNA"/>
</dbReference>
<feature type="transmembrane region" description="Helical" evidence="6">
    <location>
        <begin position="140"/>
        <end position="160"/>
    </location>
</feature>
<evidence type="ECO:0000256" key="4">
    <source>
        <dbReference type="ARBA" id="ARBA00022989"/>
    </source>
</evidence>
<name>A0A6J7Q2B6_9ZZZZ</name>
<protein>
    <submittedName>
        <fullName evidence="8">Unannotated protein</fullName>
    </submittedName>
</protein>
<feature type="transmembrane region" description="Helical" evidence="6">
    <location>
        <begin position="66"/>
        <end position="90"/>
    </location>
</feature>
<feature type="transmembrane region" description="Helical" evidence="6">
    <location>
        <begin position="111"/>
        <end position="134"/>
    </location>
</feature>
<evidence type="ECO:0000256" key="2">
    <source>
        <dbReference type="ARBA" id="ARBA00022475"/>
    </source>
</evidence>
<evidence type="ECO:0000256" key="6">
    <source>
        <dbReference type="SAM" id="Phobius"/>
    </source>
</evidence>
<feature type="transmembrane region" description="Helical" evidence="6">
    <location>
        <begin position="42"/>
        <end position="60"/>
    </location>
</feature>
<accession>A0A6J7Q2B6</accession>
<evidence type="ECO:0000256" key="3">
    <source>
        <dbReference type="ARBA" id="ARBA00022692"/>
    </source>
</evidence>
<dbReference type="GO" id="GO:0005886">
    <property type="term" value="C:plasma membrane"/>
    <property type="evidence" value="ECO:0007669"/>
    <property type="project" value="UniProtKB-SubCell"/>
</dbReference>